<dbReference type="GO" id="GO:0005768">
    <property type="term" value="C:endosome"/>
    <property type="evidence" value="ECO:0007669"/>
    <property type="project" value="TreeGrafter"/>
</dbReference>
<dbReference type="PANTHER" id="PTHR31409">
    <property type="entry name" value="WASH COMPLEX SUBUNIT 4"/>
    <property type="match status" value="1"/>
</dbReference>
<dbReference type="EMBL" id="JAJJMB010000061">
    <property type="protein sequence ID" value="KAI3963386.1"/>
    <property type="molecule type" value="Genomic_DNA"/>
</dbReference>
<dbReference type="GO" id="GO:0071203">
    <property type="term" value="C:WASH complex"/>
    <property type="evidence" value="ECO:0007669"/>
    <property type="project" value="InterPro"/>
</dbReference>
<dbReference type="Pfam" id="PF14745">
    <property type="entry name" value="WASH-4_N"/>
    <property type="match status" value="1"/>
</dbReference>
<keyword evidence="1" id="KW-0732">Signal</keyword>
<evidence type="ECO:0000259" key="2">
    <source>
        <dbReference type="Pfam" id="PF14744"/>
    </source>
</evidence>
<accession>A0AAD4Y057</accession>
<dbReference type="Proteomes" id="UP001202328">
    <property type="component" value="Unassembled WGS sequence"/>
</dbReference>
<feature type="signal peptide" evidence="1">
    <location>
        <begin position="1"/>
        <end position="16"/>
    </location>
</feature>
<dbReference type="InterPro" id="IPR028282">
    <property type="entry name" value="WASH-7_central"/>
</dbReference>
<proteinExistence type="predicted"/>
<dbReference type="GO" id="GO:0007032">
    <property type="term" value="P:endosome organization"/>
    <property type="evidence" value="ECO:0007669"/>
    <property type="project" value="TreeGrafter"/>
</dbReference>
<feature type="domain" description="WASH complex subunit 7 central" evidence="2">
    <location>
        <begin position="217"/>
        <end position="400"/>
    </location>
</feature>
<reference evidence="4" key="1">
    <citation type="submission" date="2022-04" db="EMBL/GenBank/DDBJ databases">
        <title>A functionally conserved STORR gene fusion in Papaver species that diverged 16.8 million years ago.</title>
        <authorList>
            <person name="Catania T."/>
        </authorList>
    </citation>
    <scope>NUCLEOTIDE SEQUENCE</scope>
    <source>
        <strain evidence="4">S-188037</strain>
    </source>
</reference>
<dbReference type="Pfam" id="PF14744">
    <property type="entry name" value="WASH-7_mid"/>
    <property type="match status" value="1"/>
</dbReference>
<protein>
    <submittedName>
        <fullName evidence="4">Uncharacterized protein</fullName>
    </submittedName>
</protein>
<sequence length="425" mass="49033">MSRSSFLFWGICHVYLMYVGVEHQLGDLFKCTNPLPGILLANRMQMMVTSMLDLHMLLQVPIRREILMSLCHIVVLIKVVERTFRKKELDIIQTLPHMINLIQEEIEQLLLLAKEKLLSEISRGSQAGKIKILSSSTRGRDTDTRLTDALSLVLISLRMLEGRGSCKRLCILTTSLDVLQSIGYLDIDYSRIKNLISKVELVAKFQRTLEEVTECSFLYWREEMIGTWFSMVYMDVNKLSWLQYLLDAFCDGLRLLKHGHVGKSDIIAPLCKDIETDLRLHVHSTHLKESVPENPRKTGLRNLSCYIQLKPLRLPMKSIHIKLHVESYLNSAFHKYTAMSPNDWKIYLDMRQLAGLKYGLVLNEIHLPEHSLETDLDVACIMQNLEEFAATYSYNMSYQVSLGMPPAIMVERPLVFLERTMLSLQ</sequence>
<evidence type="ECO:0000256" key="1">
    <source>
        <dbReference type="SAM" id="SignalP"/>
    </source>
</evidence>
<feature type="chain" id="PRO_5042197330" evidence="1">
    <location>
        <begin position="17"/>
        <end position="425"/>
    </location>
</feature>
<evidence type="ECO:0000313" key="5">
    <source>
        <dbReference type="Proteomes" id="UP001202328"/>
    </source>
</evidence>
<dbReference type="GO" id="GO:0016197">
    <property type="term" value="P:endosomal transport"/>
    <property type="evidence" value="ECO:0007669"/>
    <property type="project" value="TreeGrafter"/>
</dbReference>
<dbReference type="PANTHER" id="PTHR31409:SF0">
    <property type="entry name" value="WASH COMPLEX SUBUNIT 4"/>
    <property type="match status" value="1"/>
</dbReference>
<keyword evidence="5" id="KW-1185">Reference proteome</keyword>
<gene>
    <name evidence="4" type="ORF">MKW98_022808</name>
</gene>
<feature type="domain" description="WASH complex subunit 4 N-terminal" evidence="3">
    <location>
        <begin position="36"/>
        <end position="216"/>
    </location>
</feature>
<evidence type="ECO:0000259" key="3">
    <source>
        <dbReference type="Pfam" id="PF14745"/>
    </source>
</evidence>
<comment type="caution">
    <text evidence="4">The sequence shown here is derived from an EMBL/GenBank/DDBJ whole genome shotgun (WGS) entry which is preliminary data.</text>
</comment>
<evidence type="ECO:0000313" key="4">
    <source>
        <dbReference type="EMBL" id="KAI3963386.1"/>
    </source>
</evidence>
<dbReference type="AlphaFoldDB" id="A0AAD4Y057"/>
<dbReference type="InterPro" id="IPR028191">
    <property type="entry name" value="WASH-4_N"/>
</dbReference>
<name>A0AAD4Y057_9MAGN</name>
<organism evidence="4 5">
    <name type="scientific">Papaver atlanticum</name>
    <dbReference type="NCBI Taxonomy" id="357466"/>
    <lineage>
        <taxon>Eukaryota</taxon>
        <taxon>Viridiplantae</taxon>
        <taxon>Streptophyta</taxon>
        <taxon>Embryophyta</taxon>
        <taxon>Tracheophyta</taxon>
        <taxon>Spermatophyta</taxon>
        <taxon>Magnoliopsida</taxon>
        <taxon>Ranunculales</taxon>
        <taxon>Papaveraceae</taxon>
        <taxon>Papaveroideae</taxon>
        <taxon>Papaver</taxon>
    </lineage>
</organism>
<dbReference type="InterPro" id="IPR027307">
    <property type="entry name" value="WASH7"/>
</dbReference>